<dbReference type="PANTHER" id="PTHR35043">
    <property type="entry name" value="TRANSCRIPTION FACTOR DOMAIN-CONTAINING PROTEIN"/>
    <property type="match status" value="1"/>
</dbReference>
<dbReference type="STRING" id="913774.A0A0C3GTI5"/>
<dbReference type="AlphaFoldDB" id="A0A0C3GTI5"/>
<dbReference type="EMBL" id="KN832879">
    <property type="protein sequence ID" value="KIM99370.1"/>
    <property type="molecule type" value="Genomic_DNA"/>
</dbReference>
<dbReference type="Proteomes" id="UP000054321">
    <property type="component" value="Unassembled WGS sequence"/>
</dbReference>
<evidence type="ECO:0000313" key="3">
    <source>
        <dbReference type="Proteomes" id="UP000054321"/>
    </source>
</evidence>
<reference evidence="3" key="2">
    <citation type="submission" date="2015-01" db="EMBL/GenBank/DDBJ databases">
        <title>Evolutionary Origins and Diversification of the Mycorrhizal Mutualists.</title>
        <authorList>
            <consortium name="DOE Joint Genome Institute"/>
            <consortium name="Mycorrhizal Genomics Consortium"/>
            <person name="Kohler A."/>
            <person name="Kuo A."/>
            <person name="Nagy L.G."/>
            <person name="Floudas D."/>
            <person name="Copeland A."/>
            <person name="Barry K.W."/>
            <person name="Cichocki N."/>
            <person name="Veneault-Fourrey C."/>
            <person name="LaButti K."/>
            <person name="Lindquist E.A."/>
            <person name="Lipzen A."/>
            <person name="Lundell T."/>
            <person name="Morin E."/>
            <person name="Murat C."/>
            <person name="Riley R."/>
            <person name="Ohm R."/>
            <person name="Sun H."/>
            <person name="Tunlid A."/>
            <person name="Henrissat B."/>
            <person name="Grigoriev I.V."/>
            <person name="Hibbett D.S."/>
            <person name="Martin F."/>
        </authorList>
    </citation>
    <scope>NUCLEOTIDE SEQUENCE [LARGE SCALE GENOMIC DNA]</scope>
    <source>
        <strain evidence="3">Zn</strain>
    </source>
</reference>
<dbReference type="PANTHER" id="PTHR35043:SF7">
    <property type="entry name" value="TRANSCRIPTION FACTOR DOMAIN-CONTAINING PROTEIN"/>
    <property type="match status" value="1"/>
</dbReference>
<evidence type="ECO:0000313" key="2">
    <source>
        <dbReference type="EMBL" id="KIM99370.1"/>
    </source>
</evidence>
<feature type="transmembrane region" description="Helical" evidence="1">
    <location>
        <begin position="159"/>
        <end position="179"/>
    </location>
</feature>
<dbReference type="InParanoid" id="A0A0C3GTI5"/>
<keyword evidence="1" id="KW-1133">Transmembrane helix</keyword>
<keyword evidence="1" id="KW-0472">Membrane</keyword>
<evidence type="ECO:0000256" key="1">
    <source>
        <dbReference type="SAM" id="Phobius"/>
    </source>
</evidence>
<feature type="transmembrane region" description="Helical" evidence="1">
    <location>
        <begin position="191"/>
        <end position="210"/>
    </location>
</feature>
<protein>
    <submittedName>
        <fullName evidence="2">Uncharacterized protein</fullName>
    </submittedName>
</protein>
<dbReference type="HOGENOM" id="CLU_022883_6_0_1"/>
<reference evidence="2 3" key="1">
    <citation type="submission" date="2014-04" db="EMBL/GenBank/DDBJ databases">
        <authorList>
            <consortium name="DOE Joint Genome Institute"/>
            <person name="Kuo A."/>
            <person name="Martino E."/>
            <person name="Perotto S."/>
            <person name="Kohler A."/>
            <person name="Nagy L.G."/>
            <person name="Floudas D."/>
            <person name="Copeland A."/>
            <person name="Barry K.W."/>
            <person name="Cichocki N."/>
            <person name="Veneault-Fourrey C."/>
            <person name="LaButti K."/>
            <person name="Lindquist E.A."/>
            <person name="Lipzen A."/>
            <person name="Lundell T."/>
            <person name="Morin E."/>
            <person name="Murat C."/>
            <person name="Sun H."/>
            <person name="Tunlid A."/>
            <person name="Henrissat B."/>
            <person name="Grigoriev I.V."/>
            <person name="Hibbett D.S."/>
            <person name="Martin F."/>
            <person name="Nordberg H.P."/>
            <person name="Cantor M.N."/>
            <person name="Hua S.X."/>
        </authorList>
    </citation>
    <scope>NUCLEOTIDE SEQUENCE [LARGE SCALE GENOMIC DNA]</scope>
    <source>
        <strain evidence="2 3">Zn</strain>
    </source>
</reference>
<keyword evidence="3" id="KW-1185">Reference proteome</keyword>
<sequence length="269" mass="29951">MFADMGGFVISPPSGPNPYHLNGCQIFKLRSEGYLEKLPRISKKEINDKSKGDGFAKAITIGQIGWTIIQVCVRGTKGLAIAQLEIAVIAFSSCAIRIYAMQWLRPKDVGVPITLIQYDGPIPPKVLDLLHELKQDREREGLNITNSAPYVENDRLSNLAVGGLYLGCLVFGAPHIGAWNLEFPTHIEQTIWRVTSLYCTCVGILLLILQFKEELSGVQDRLILWAFGILILLYVVARLFLLVEIFRTLFFLPASGYVSTWAVNLPFVG</sequence>
<proteinExistence type="predicted"/>
<name>A0A0C3GTI5_OIDMZ</name>
<dbReference type="OrthoDB" id="3061561at2759"/>
<accession>A0A0C3GTI5</accession>
<keyword evidence="1" id="KW-0812">Transmembrane</keyword>
<gene>
    <name evidence="2" type="ORF">OIDMADRAFT_166975</name>
</gene>
<organism evidence="2 3">
    <name type="scientific">Oidiodendron maius (strain Zn)</name>
    <dbReference type="NCBI Taxonomy" id="913774"/>
    <lineage>
        <taxon>Eukaryota</taxon>
        <taxon>Fungi</taxon>
        <taxon>Dikarya</taxon>
        <taxon>Ascomycota</taxon>
        <taxon>Pezizomycotina</taxon>
        <taxon>Leotiomycetes</taxon>
        <taxon>Leotiomycetes incertae sedis</taxon>
        <taxon>Myxotrichaceae</taxon>
        <taxon>Oidiodendron</taxon>
    </lineage>
</organism>
<feature type="transmembrane region" description="Helical" evidence="1">
    <location>
        <begin position="222"/>
        <end position="243"/>
    </location>
</feature>
<feature type="transmembrane region" description="Helical" evidence="1">
    <location>
        <begin position="249"/>
        <end position="268"/>
    </location>
</feature>